<proteinExistence type="predicted"/>
<keyword evidence="1" id="KW-1133">Transmembrane helix</keyword>
<sequence>MRKFLGEEFYTLYRASLEMLLKIIPVIWGALAFLSGMIQMEWAEEIIIFQVVGLMMRSLIIGAIQGWLGTFIFVTLVFVLMKVLNVPTDIINGQIIKNLTAPRPRGKGHFSRTDCLFNMIGTCVLIFVFCFFPQIIASYHVVDGKLKILEPLLNLTVFAKYQPFFFIVYSLGFIYYGCRFLIGRMTGKLLLFCVIYKGLSCLLFCTMILSPSIFNEAFFTTLFSFQSVDWLADDYFVSRILAGIAVIGFIIDFFEGISEFYRQR</sequence>
<evidence type="ECO:0000256" key="1">
    <source>
        <dbReference type="SAM" id="Phobius"/>
    </source>
</evidence>
<dbReference type="RefSeq" id="WP_338617782.1">
    <property type="nucleotide sequence ID" value="NZ_AP028127.1"/>
</dbReference>
<feature type="transmembrane region" description="Helical" evidence="1">
    <location>
        <begin position="59"/>
        <end position="81"/>
    </location>
</feature>
<feature type="transmembrane region" description="Helical" evidence="1">
    <location>
        <begin position="189"/>
        <end position="215"/>
    </location>
</feature>
<dbReference type="Proteomes" id="UP001432099">
    <property type="component" value="Chromosome"/>
</dbReference>
<organism evidence="2 3">
    <name type="scientific">Turicibacter faecis</name>
    <dbReference type="NCBI Taxonomy" id="2963365"/>
    <lineage>
        <taxon>Bacteria</taxon>
        <taxon>Bacillati</taxon>
        <taxon>Bacillota</taxon>
        <taxon>Erysipelotrichia</taxon>
        <taxon>Erysipelotrichales</taxon>
        <taxon>Turicibacteraceae</taxon>
        <taxon>Turicibacter</taxon>
    </lineage>
</organism>
<evidence type="ECO:0000313" key="3">
    <source>
        <dbReference type="Proteomes" id="UP001432099"/>
    </source>
</evidence>
<keyword evidence="3" id="KW-1185">Reference proteome</keyword>
<reference evidence="2" key="1">
    <citation type="journal article" date="2024" name="Int. J. Syst. Evol. Microbiol.">
        <title>Turicibacter faecis sp. nov., isolated from faeces of heart failure mouse model.</title>
        <authorList>
            <person name="Imamura Y."/>
            <person name="Motooka D."/>
            <person name="Nakajima Y."/>
            <person name="Ito S."/>
            <person name="Kitakaze M."/>
            <person name="Iida T."/>
            <person name="Nakamura S."/>
        </authorList>
    </citation>
    <scope>NUCLEOTIDE SEQUENCE</scope>
    <source>
        <strain evidence="2">TC023</strain>
    </source>
</reference>
<keyword evidence="1" id="KW-0472">Membrane</keyword>
<name>A0ABM8IHP3_9FIRM</name>
<feature type="transmembrane region" description="Helical" evidence="1">
    <location>
        <begin position="235"/>
        <end position="254"/>
    </location>
</feature>
<feature type="transmembrane region" description="Helical" evidence="1">
    <location>
        <begin position="115"/>
        <end position="141"/>
    </location>
</feature>
<gene>
    <name evidence="2" type="ORF">T23_02900</name>
</gene>
<keyword evidence="1" id="KW-0812">Transmembrane</keyword>
<feature type="transmembrane region" description="Helical" evidence="1">
    <location>
        <begin position="20"/>
        <end position="39"/>
    </location>
</feature>
<accession>A0ABM8IHP3</accession>
<feature type="transmembrane region" description="Helical" evidence="1">
    <location>
        <begin position="161"/>
        <end position="182"/>
    </location>
</feature>
<dbReference type="EMBL" id="AP028127">
    <property type="protein sequence ID" value="BEH90188.1"/>
    <property type="molecule type" value="Genomic_DNA"/>
</dbReference>
<protein>
    <submittedName>
        <fullName evidence="2">Uncharacterized protein</fullName>
    </submittedName>
</protein>
<evidence type="ECO:0000313" key="2">
    <source>
        <dbReference type="EMBL" id="BEH90188.1"/>
    </source>
</evidence>